<organism evidence="1">
    <name type="scientific">Pundamilia nyererei</name>
    <dbReference type="NCBI Taxonomy" id="303518"/>
    <lineage>
        <taxon>Eukaryota</taxon>
        <taxon>Metazoa</taxon>
        <taxon>Chordata</taxon>
        <taxon>Craniata</taxon>
        <taxon>Vertebrata</taxon>
        <taxon>Euteleostomi</taxon>
        <taxon>Actinopterygii</taxon>
        <taxon>Neopterygii</taxon>
        <taxon>Teleostei</taxon>
        <taxon>Neoteleostei</taxon>
        <taxon>Acanthomorphata</taxon>
        <taxon>Ovalentaria</taxon>
        <taxon>Cichlomorphae</taxon>
        <taxon>Cichliformes</taxon>
        <taxon>Cichlidae</taxon>
        <taxon>African cichlids</taxon>
        <taxon>Pseudocrenilabrinae</taxon>
        <taxon>Haplochromini</taxon>
        <taxon>Pundamilia</taxon>
    </lineage>
</organism>
<protein>
    <submittedName>
        <fullName evidence="1">Uncharacterized protein</fullName>
    </submittedName>
</protein>
<accession>A0A3B4EYE7</accession>
<proteinExistence type="predicted"/>
<name>A0A3B4EYE7_9CICH</name>
<dbReference type="AlphaFoldDB" id="A0A3B4EYE7"/>
<reference evidence="1" key="1">
    <citation type="submission" date="2023-09" db="UniProtKB">
        <authorList>
            <consortium name="Ensembl"/>
        </authorList>
    </citation>
    <scope>IDENTIFICATION</scope>
</reference>
<dbReference type="Ensembl" id="ENSPNYT00000003310.1">
    <property type="protein sequence ID" value="ENSPNYP00000003225.1"/>
    <property type="gene ID" value="ENSPNYG00000002519.1"/>
</dbReference>
<evidence type="ECO:0000313" key="1">
    <source>
        <dbReference type="Ensembl" id="ENSPNYP00000003225.1"/>
    </source>
</evidence>
<dbReference type="GeneTree" id="ENSGT00990000211570"/>
<sequence length="52" mass="5532">MTTVPDFGGLPPSTAVSNKAISCCSSRSNSLSKTNSLIKLSFLCRLYLCTAF</sequence>